<feature type="chain" id="PRO_5003288660" evidence="2">
    <location>
        <begin position="36"/>
        <end position="282"/>
    </location>
</feature>
<proteinExistence type="predicted"/>
<feature type="signal peptide" evidence="2">
    <location>
        <begin position="1"/>
        <end position="35"/>
    </location>
</feature>
<dbReference type="eggNOG" id="ENOG502QVE7">
    <property type="taxonomic scope" value="Eukaryota"/>
</dbReference>
<dbReference type="RefSeq" id="XP_004991150.1">
    <property type="nucleotide sequence ID" value="XM_004991093.1"/>
</dbReference>
<dbReference type="GeneID" id="16071712"/>
<organism evidence="4">
    <name type="scientific">Salpingoeca rosetta (strain ATCC 50818 / BSB-021)</name>
    <dbReference type="NCBI Taxonomy" id="946362"/>
    <lineage>
        <taxon>Eukaryota</taxon>
        <taxon>Choanoflagellata</taxon>
        <taxon>Craspedida</taxon>
        <taxon>Salpingoecidae</taxon>
        <taxon>Salpingoeca</taxon>
    </lineage>
</organism>
<sequence>MPRRRRTAAAAVSGAMGVLAVALLAVLMMLSSGDGVVAALEAGTSDSEAGKGHGREGAIATSPSPRLPGDVARLNAPLETTDMPDDKLVQSYRRHFAIKRTEQVKAADSIFEKPQYERRFDLVKPLLDELFRTLRASQRALEDVDVAALRPVPVDQPEVLDALLKVWENMAFFGDLILRMPDQVHTLIDNHNVRLGLVRWGVDLCLESPVYEDTHRQQLRLVLQETGLAEEKDPSYINPFSEAYIREQQRLKQQQQQQQEEHLKKTLKRQRMRKRRLRHHDL</sequence>
<dbReference type="AlphaFoldDB" id="F2UI29"/>
<dbReference type="Proteomes" id="UP000007799">
    <property type="component" value="Unassembled WGS sequence"/>
</dbReference>
<accession>F2UI29</accession>
<dbReference type="KEGG" id="sre:PTSG_08129"/>
<feature type="region of interest" description="Disordered" evidence="1">
    <location>
        <begin position="253"/>
        <end position="282"/>
    </location>
</feature>
<gene>
    <name evidence="3" type="ORF">PTSG_08129</name>
</gene>
<evidence type="ECO:0000256" key="2">
    <source>
        <dbReference type="SAM" id="SignalP"/>
    </source>
</evidence>
<feature type="region of interest" description="Disordered" evidence="1">
    <location>
        <begin position="45"/>
        <end position="66"/>
    </location>
</feature>
<feature type="compositionally biased region" description="Basic residues" evidence="1">
    <location>
        <begin position="265"/>
        <end position="282"/>
    </location>
</feature>
<dbReference type="PANTHER" id="PTHR14735">
    <property type="entry name" value="COILED-COIL DOMAIN-CONTAINING PROTEIN 134"/>
    <property type="match status" value="1"/>
</dbReference>
<dbReference type="OMA" id="WAVTRIC"/>
<keyword evidence="2" id="KW-0732">Signal</keyword>
<name>F2UI29_SALR5</name>
<dbReference type="FunCoup" id="F2UI29">
    <property type="interactions" value="446"/>
</dbReference>
<evidence type="ECO:0000313" key="4">
    <source>
        <dbReference type="Proteomes" id="UP000007799"/>
    </source>
</evidence>
<keyword evidence="4" id="KW-1185">Reference proteome</keyword>
<evidence type="ECO:0000313" key="3">
    <source>
        <dbReference type="EMBL" id="EGD76778.1"/>
    </source>
</evidence>
<dbReference type="EMBL" id="GL832975">
    <property type="protein sequence ID" value="EGD76778.1"/>
    <property type="molecule type" value="Genomic_DNA"/>
</dbReference>
<dbReference type="InterPro" id="IPR026321">
    <property type="entry name" value="CC134"/>
</dbReference>
<dbReference type="STRING" id="946362.F2UI29"/>
<protein>
    <submittedName>
        <fullName evidence="3">Uncharacterized protein</fullName>
    </submittedName>
</protein>
<dbReference type="OrthoDB" id="5854099at2759"/>
<dbReference type="InParanoid" id="F2UI29"/>
<evidence type="ECO:0000256" key="1">
    <source>
        <dbReference type="SAM" id="MobiDB-lite"/>
    </source>
</evidence>
<reference evidence="3" key="1">
    <citation type="submission" date="2009-08" db="EMBL/GenBank/DDBJ databases">
        <title>Annotation of Salpingoeca rosetta.</title>
        <authorList>
            <consortium name="The Broad Institute Genome Sequencing Platform"/>
            <person name="Russ C."/>
            <person name="Cuomo C."/>
            <person name="Burger G."/>
            <person name="Gray M.W."/>
            <person name="Holland P.W.H."/>
            <person name="King N."/>
            <person name="Lang F.B.F."/>
            <person name="Roger A.J."/>
            <person name="Ruiz-Trillo I."/>
            <person name="Young S.K."/>
            <person name="Zeng Q."/>
            <person name="Gargeya S."/>
            <person name="Alvarado L."/>
            <person name="Berlin A."/>
            <person name="Chapman S.B."/>
            <person name="Chen Z."/>
            <person name="Freedman E."/>
            <person name="Gellesch M."/>
            <person name="Goldberg J."/>
            <person name="Griggs A."/>
            <person name="Gujja S."/>
            <person name="Heilman E."/>
            <person name="Heiman D."/>
            <person name="Howarth C."/>
            <person name="Mehta T."/>
            <person name="Neiman D."/>
            <person name="Pearson M."/>
            <person name="Roberts A."/>
            <person name="Saif S."/>
            <person name="Shea T."/>
            <person name="Shenoy N."/>
            <person name="Sisk P."/>
            <person name="Stolte C."/>
            <person name="Sykes S."/>
            <person name="White J."/>
            <person name="Yandava C."/>
            <person name="Haas B."/>
            <person name="Nusbaum C."/>
            <person name="Birren B."/>
        </authorList>
    </citation>
    <scope>NUCLEOTIDE SEQUENCE [LARGE SCALE GENOMIC DNA]</scope>
    <source>
        <strain evidence="3">ATCC 50818</strain>
    </source>
</reference>
<dbReference type="Pfam" id="PF15002">
    <property type="entry name" value="ERK-JNK_inhib"/>
    <property type="match status" value="1"/>
</dbReference>
<dbReference type="PANTHER" id="PTHR14735:SF1">
    <property type="entry name" value="COILED-COIL DOMAIN-CONTAINING PROTEIN 134"/>
    <property type="match status" value="1"/>
</dbReference>